<sequence>MPNSSDHRQSASFFRSRLNTIASRTRVGKSRIHIDSGGNHTRRQPSRSMEEKLRNYGERRYHSVARILALFEIVRKTERLSVPVLVESKGAVWQAYVDRSGGVDNACHTCPCHLQLDGKLPTMITGNKGLRRHLVLEFADCVSLPRSVNNIDSIVDEIAGRQAFVRAASLVLNQPDTGWAEGLDLFREDMRELLGDMVETITRPPGPEYRASSELNQERLDVLLAYYEGIFLTSTASIRMSHFIAQVEAEMRVP</sequence>
<gene>
    <name evidence="2" type="ORF">ABNK63_09490</name>
</gene>
<dbReference type="EMBL" id="CP157948">
    <property type="protein sequence ID" value="XBS88646.1"/>
    <property type="molecule type" value="Genomic_DNA"/>
</dbReference>
<name>A0AAU7QGE1_9GAMM</name>
<reference evidence="2" key="1">
    <citation type="submission" date="2024-06" db="EMBL/GenBank/DDBJ databases">
        <authorList>
            <person name="Sun Y."/>
        </authorList>
    </citation>
    <scope>NUCLEOTIDE SEQUENCE</scope>
    <source>
        <strain evidence="2">IGA1.0</strain>
    </source>
</reference>
<dbReference type="RefSeq" id="WP_350015470.1">
    <property type="nucleotide sequence ID" value="NZ_CP157948.1"/>
</dbReference>
<evidence type="ECO:0000313" key="2">
    <source>
        <dbReference type="EMBL" id="XBS88646.1"/>
    </source>
</evidence>
<evidence type="ECO:0000256" key="1">
    <source>
        <dbReference type="SAM" id="MobiDB-lite"/>
    </source>
</evidence>
<feature type="region of interest" description="Disordered" evidence="1">
    <location>
        <begin position="25"/>
        <end position="49"/>
    </location>
</feature>
<proteinExistence type="predicted"/>
<organism evidence="2">
    <name type="scientific">Rhodanobacter sp. IGA1.0</name>
    <dbReference type="NCBI Taxonomy" id="3158582"/>
    <lineage>
        <taxon>Bacteria</taxon>
        <taxon>Pseudomonadati</taxon>
        <taxon>Pseudomonadota</taxon>
        <taxon>Gammaproteobacteria</taxon>
        <taxon>Lysobacterales</taxon>
        <taxon>Rhodanobacteraceae</taxon>
        <taxon>Rhodanobacter</taxon>
    </lineage>
</organism>
<dbReference type="AlphaFoldDB" id="A0AAU7QGE1"/>
<protein>
    <submittedName>
        <fullName evidence="2">Uncharacterized protein</fullName>
    </submittedName>
</protein>
<accession>A0AAU7QGE1</accession>